<feature type="compositionally biased region" description="Low complexity" evidence="1">
    <location>
        <begin position="184"/>
        <end position="193"/>
    </location>
</feature>
<reference evidence="2 3" key="1">
    <citation type="submission" date="2015-06" db="EMBL/GenBank/DDBJ databases">
        <title>Survival trade-offs in plant roots during colonization by closely related pathogenic and mutualistic fungi.</title>
        <authorList>
            <person name="Hacquard S."/>
            <person name="Kracher B."/>
            <person name="Hiruma K."/>
            <person name="Weinman A."/>
            <person name="Muench P."/>
            <person name="Garrido Oter R."/>
            <person name="Ver Loren van Themaat E."/>
            <person name="Dallerey J.-F."/>
            <person name="Damm U."/>
            <person name="Henrissat B."/>
            <person name="Lespinet O."/>
            <person name="Thon M."/>
            <person name="Kemen E."/>
            <person name="McHardy A.C."/>
            <person name="Schulze-Lefert P."/>
            <person name="O'Connell R.J."/>
        </authorList>
    </citation>
    <scope>NUCLEOTIDE SEQUENCE [LARGE SCALE GENOMIC DNA]</scope>
    <source>
        <strain evidence="2 3">0861</strain>
    </source>
</reference>
<sequence>MPKNPSSMRHHRCNRHPQLLSPADNLFPPLHRHSHHETASSFRPSVLQSFYQTLPSSAFEYPPPAQHDASFHRGTTSFAHRSSDPLYRESPLQTHLPPYLQGSLRDLQRSELNQDVFTDITPSIESDPSTRSASPDLSTRGPWTSSRAPVSDSLASRSYSPGSSISPLDLRPRGLNTPGYISAPLSPSTSTLSDVTDDFPAALPQTPPRPRQHTQSPSPPSCVFLPSPFHLSRQAGSPNLQARFVAPEDRYVAFGGPHGPRGRCGECFCRIAAGSRGGLLTAEGMRLCGYCRAYHRG</sequence>
<evidence type="ECO:0000313" key="3">
    <source>
        <dbReference type="Proteomes" id="UP000076552"/>
    </source>
</evidence>
<keyword evidence="3" id="KW-1185">Reference proteome</keyword>
<feature type="compositionally biased region" description="Polar residues" evidence="1">
    <location>
        <begin position="119"/>
        <end position="148"/>
    </location>
</feature>
<comment type="caution">
    <text evidence="2">The sequence shown here is derived from an EMBL/GenBank/DDBJ whole genome shotgun (WGS) entry which is preliminary data.</text>
</comment>
<feature type="region of interest" description="Disordered" evidence="1">
    <location>
        <begin position="1"/>
        <end position="42"/>
    </location>
</feature>
<name>A0A166TVI5_9PEZI</name>
<evidence type="ECO:0000256" key="1">
    <source>
        <dbReference type="SAM" id="MobiDB-lite"/>
    </source>
</evidence>
<dbReference type="EMBL" id="LFIV01000056">
    <property type="protein sequence ID" value="KZL72559.1"/>
    <property type="molecule type" value="Genomic_DNA"/>
</dbReference>
<feature type="compositionally biased region" description="Low complexity" evidence="1">
    <location>
        <begin position="156"/>
        <end position="166"/>
    </location>
</feature>
<feature type="region of interest" description="Disordered" evidence="1">
    <location>
        <begin position="58"/>
        <end position="98"/>
    </location>
</feature>
<feature type="region of interest" description="Disordered" evidence="1">
    <location>
        <begin position="119"/>
        <end position="221"/>
    </location>
</feature>
<evidence type="ECO:0000313" key="2">
    <source>
        <dbReference type="EMBL" id="KZL72559.1"/>
    </source>
</evidence>
<dbReference type="AlphaFoldDB" id="A0A166TVI5"/>
<organism evidence="2 3">
    <name type="scientific">Colletotrichum tofieldiae</name>
    <dbReference type="NCBI Taxonomy" id="708197"/>
    <lineage>
        <taxon>Eukaryota</taxon>
        <taxon>Fungi</taxon>
        <taxon>Dikarya</taxon>
        <taxon>Ascomycota</taxon>
        <taxon>Pezizomycotina</taxon>
        <taxon>Sordariomycetes</taxon>
        <taxon>Hypocreomycetidae</taxon>
        <taxon>Glomerellales</taxon>
        <taxon>Glomerellaceae</taxon>
        <taxon>Colletotrichum</taxon>
        <taxon>Colletotrichum spaethianum species complex</taxon>
    </lineage>
</organism>
<accession>A0A166TVI5</accession>
<gene>
    <name evidence="2" type="ORF">CT0861_09377</name>
</gene>
<protein>
    <submittedName>
        <fullName evidence="2">Uncharacterized protein</fullName>
    </submittedName>
</protein>
<proteinExistence type="predicted"/>
<dbReference type="Proteomes" id="UP000076552">
    <property type="component" value="Unassembled WGS sequence"/>
</dbReference>